<dbReference type="STRING" id="619304.SAMN05421760_107105"/>
<name>A0A1N7MXX4_9GAMM</name>
<sequence length="204" mass="24118">MTRSILIEKRPEKLFRYSKRKWLEKSLYEGEFRLVSATYIKSLQGDAPRQDDEMCFELSLPQEDVDITCLTTGRPIIPSSNVIITDELETDYFMLCLSIKKDSYLFDEFKESDSCLIIHDPNEFSERIFQTSELYLKNWVPHDARVIYGQSSQHGPSYSKPFKYLFQHEWRFCWLPLMGRQSNLECLTIKIGNIEDIAELVDRF</sequence>
<reference evidence="2" key="1">
    <citation type="submission" date="2017-01" db="EMBL/GenBank/DDBJ databases">
        <authorList>
            <person name="Varghese N."/>
            <person name="Submissions S."/>
        </authorList>
    </citation>
    <scope>NUCLEOTIDE SEQUENCE [LARGE SCALE GENOMIC DNA]</scope>
    <source>
        <strain evidence="2">DSM 22306</strain>
    </source>
</reference>
<organism evidence="1 2">
    <name type="scientific">Neptunomonas antarctica</name>
    <dbReference type="NCBI Taxonomy" id="619304"/>
    <lineage>
        <taxon>Bacteria</taxon>
        <taxon>Pseudomonadati</taxon>
        <taxon>Pseudomonadota</taxon>
        <taxon>Gammaproteobacteria</taxon>
        <taxon>Oceanospirillales</taxon>
        <taxon>Oceanospirillaceae</taxon>
        <taxon>Neptunomonas</taxon>
    </lineage>
</organism>
<protein>
    <submittedName>
        <fullName evidence="1">Uncharacterized protein</fullName>
    </submittedName>
</protein>
<dbReference type="RefSeq" id="WP_054340782.1">
    <property type="nucleotide sequence ID" value="NZ_FTOE01000007.1"/>
</dbReference>
<evidence type="ECO:0000313" key="2">
    <source>
        <dbReference type="Proteomes" id="UP000185999"/>
    </source>
</evidence>
<gene>
    <name evidence="1" type="ORF">SAMN05421760_107105</name>
</gene>
<dbReference type="OrthoDB" id="8773261at2"/>
<evidence type="ECO:0000313" key="1">
    <source>
        <dbReference type="EMBL" id="SIS90963.1"/>
    </source>
</evidence>
<dbReference type="EMBL" id="FTOE01000007">
    <property type="protein sequence ID" value="SIS90963.1"/>
    <property type="molecule type" value="Genomic_DNA"/>
</dbReference>
<dbReference type="Proteomes" id="UP000185999">
    <property type="component" value="Unassembled WGS sequence"/>
</dbReference>
<proteinExistence type="predicted"/>
<accession>A0A1N7MXX4</accession>
<keyword evidence="2" id="KW-1185">Reference proteome</keyword>
<dbReference type="AlphaFoldDB" id="A0A1N7MXX4"/>